<accession>A0A9D2IS39</accession>
<dbReference type="CDD" id="cd02208">
    <property type="entry name" value="cupin_RmlC-like"/>
    <property type="match status" value="1"/>
</dbReference>
<evidence type="ECO:0000313" key="6">
    <source>
        <dbReference type="Proteomes" id="UP000824041"/>
    </source>
</evidence>
<name>A0A9D2IS39_9FIRM</name>
<reference evidence="5" key="1">
    <citation type="journal article" date="2021" name="PeerJ">
        <title>Extensive microbial diversity within the chicken gut microbiome revealed by metagenomics and culture.</title>
        <authorList>
            <person name="Gilroy R."/>
            <person name="Ravi A."/>
            <person name="Getino M."/>
            <person name="Pursley I."/>
            <person name="Horton D.L."/>
            <person name="Alikhan N.F."/>
            <person name="Baker D."/>
            <person name="Gharbi K."/>
            <person name="Hall N."/>
            <person name="Watson M."/>
            <person name="Adriaenssens E.M."/>
            <person name="Foster-Nyarko E."/>
            <person name="Jarju S."/>
            <person name="Secka A."/>
            <person name="Antonio M."/>
            <person name="Oren A."/>
            <person name="Chaudhuri R.R."/>
            <person name="La Ragione R."/>
            <person name="Hildebrand F."/>
            <person name="Pallen M.J."/>
        </authorList>
    </citation>
    <scope>NUCLEOTIDE SEQUENCE</scope>
    <source>
        <strain evidence="5">14324</strain>
    </source>
</reference>
<keyword evidence="1" id="KW-0805">Transcription regulation</keyword>
<dbReference type="Pfam" id="PF12833">
    <property type="entry name" value="HTH_18"/>
    <property type="match status" value="1"/>
</dbReference>
<evidence type="ECO:0000259" key="4">
    <source>
        <dbReference type="PROSITE" id="PS01124"/>
    </source>
</evidence>
<gene>
    <name evidence="5" type="ORF">IAA21_00375</name>
</gene>
<keyword evidence="3" id="KW-0804">Transcription</keyword>
<dbReference type="GO" id="GO:0003700">
    <property type="term" value="F:DNA-binding transcription factor activity"/>
    <property type="evidence" value="ECO:0007669"/>
    <property type="project" value="InterPro"/>
</dbReference>
<evidence type="ECO:0000256" key="1">
    <source>
        <dbReference type="ARBA" id="ARBA00023015"/>
    </source>
</evidence>
<dbReference type="EMBL" id="DXBU01000004">
    <property type="protein sequence ID" value="HIZ21239.1"/>
    <property type="molecule type" value="Genomic_DNA"/>
</dbReference>
<sequence>MGKTMDEQIYYENHQGLTEPGFPVISREYAIRRGGEEVRLHWHEGVELLYVLAGSCKVARNLRTAELTKGDMALISAGQLHRIFVDEEDVRYEYLILERELWEELSLPLGEDQFTASVIRDEKLAWMLKELAELRGRQGSYVQIQKRGLLFLLMGRLLECYRAGEARDTCEDKRISSIRKAISYSEAFYIRPITIEELAETAGYSKYHFCRCFKNVTGMTPVEYMNRLRCERAKSILASGKKTVSEAAKGCGFSNMSHFYRMYKRYVEEAEHKEKETIP</sequence>
<dbReference type="InterPro" id="IPR003313">
    <property type="entry name" value="AraC-bd"/>
</dbReference>
<organism evidence="5 6">
    <name type="scientific">Candidatus Blautia faecigallinarum</name>
    <dbReference type="NCBI Taxonomy" id="2838488"/>
    <lineage>
        <taxon>Bacteria</taxon>
        <taxon>Bacillati</taxon>
        <taxon>Bacillota</taxon>
        <taxon>Clostridia</taxon>
        <taxon>Lachnospirales</taxon>
        <taxon>Lachnospiraceae</taxon>
        <taxon>Blautia</taxon>
    </lineage>
</organism>
<dbReference type="SUPFAM" id="SSF51215">
    <property type="entry name" value="Regulatory protein AraC"/>
    <property type="match status" value="1"/>
</dbReference>
<feature type="domain" description="HTH araC/xylS-type" evidence="4">
    <location>
        <begin position="179"/>
        <end position="277"/>
    </location>
</feature>
<proteinExistence type="predicted"/>
<dbReference type="AlphaFoldDB" id="A0A9D2IS39"/>
<dbReference type="GO" id="GO:0043565">
    <property type="term" value="F:sequence-specific DNA binding"/>
    <property type="evidence" value="ECO:0007669"/>
    <property type="project" value="InterPro"/>
</dbReference>
<dbReference type="PANTHER" id="PTHR43280">
    <property type="entry name" value="ARAC-FAMILY TRANSCRIPTIONAL REGULATOR"/>
    <property type="match status" value="1"/>
</dbReference>
<dbReference type="SUPFAM" id="SSF46689">
    <property type="entry name" value="Homeodomain-like"/>
    <property type="match status" value="2"/>
</dbReference>
<dbReference type="Gene3D" id="2.60.120.10">
    <property type="entry name" value="Jelly Rolls"/>
    <property type="match status" value="1"/>
</dbReference>
<reference evidence="5" key="2">
    <citation type="submission" date="2021-04" db="EMBL/GenBank/DDBJ databases">
        <authorList>
            <person name="Gilroy R."/>
        </authorList>
    </citation>
    <scope>NUCLEOTIDE SEQUENCE</scope>
    <source>
        <strain evidence="5">14324</strain>
    </source>
</reference>
<dbReference type="InterPro" id="IPR018060">
    <property type="entry name" value="HTH_AraC"/>
</dbReference>
<dbReference type="InterPro" id="IPR014710">
    <property type="entry name" value="RmlC-like_jellyroll"/>
</dbReference>
<dbReference type="PANTHER" id="PTHR43280:SF28">
    <property type="entry name" value="HTH-TYPE TRANSCRIPTIONAL ACTIVATOR RHAS"/>
    <property type="match status" value="1"/>
</dbReference>
<dbReference type="Pfam" id="PF02311">
    <property type="entry name" value="AraC_binding"/>
    <property type="match status" value="1"/>
</dbReference>
<evidence type="ECO:0000256" key="2">
    <source>
        <dbReference type="ARBA" id="ARBA00023125"/>
    </source>
</evidence>
<dbReference type="Gene3D" id="1.10.10.60">
    <property type="entry name" value="Homeodomain-like"/>
    <property type="match status" value="2"/>
</dbReference>
<comment type="caution">
    <text evidence="5">The sequence shown here is derived from an EMBL/GenBank/DDBJ whole genome shotgun (WGS) entry which is preliminary data.</text>
</comment>
<protein>
    <submittedName>
        <fullName evidence="5">AraC family transcriptional regulator</fullName>
    </submittedName>
</protein>
<evidence type="ECO:0000256" key="3">
    <source>
        <dbReference type="ARBA" id="ARBA00023163"/>
    </source>
</evidence>
<dbReference type="SMART" id="SM00342">
    <property type="entry name" value="HTH_ARAC"/>
    <property type="match status" value="1"/>
</dbReference>
<keyword evidence="2" id="KW-0238">DNA-binding</keyword>
<evidence type="ECO:0000313" key="5">
    <source>
        <dbReference type="EMBL" id="HIZ21239.1"/>
    </source>
</evidence>
<dbReference type="PROSITE" id="PS01124">
    <property type="entry name" value="HTH_ARAC_FAMILY_2"/>
    <property type="match status" value="1"/>
</dbReference>
<dbReference type="InterPro" id="IPR037923">
    <property type="entry name" value="HTH-like"/>
</dbReference>
<dbReference type="Proteomes" id="UP000824041">
    <property type="component" value="Unassembled WGS sequence"/>
</dbReference>
<dbReference type="InterPro" id="IPR009057">
    <property type="entry name" value="Homeodomain-like_sf"/>
</dbReference>